<dbReference type="PANTHER" id="PTHR35800:SF1">
    <property type="entry name" value="RNA-BINDING PROTEIN KHPB"/>
    <property type="match status" value="1"/>
</dbReference>
<dbReference type="InterPro" id="IPR015946">
    <property type="entry name" value="KH_dom-like_a/b"/>
</dbReference>
<dbReference type="EMBL" id="JAJFAT010000005">
    <property type="protein sequence ID" value="MCC3144722.1"/>
    <property type="molecule type" value="Genomic_DNA"/>
</dbReference>
<comment type="domain">
    <text evidence="6">Has an N-terminal Jag-N domain and 2 RNA-binding domains (KH and R3H).</text>
</comment>
<keyword evidence="4 6" id="KW-0143">Chaperone</keyword>
<comment type="caution">
    <text evidence="8">The sequence shown here is derived from an EMBL/GenBank/DDBJ whole genome shotgun (WGS) entry which is preliminary data.</text>
</comment>
<keyword evidence="5 6" id="KW-0961">Cell wall biogenesis/degradation</keyword>
<evidence type="ECO:0000259" key="7">
    <source>
        <dbReference type="PROSITE" id="PS51061"/>
    </source>
</evidence>
<sequence length="211" mass="24339">MKNIKIKAKTVDDAVEKALSKLGVKRDDAKIKVIDEGSKGIFGLIGAKDAVVEVEKIFKPIEEGKIFLENLLEKANLEIEVEVIESETDQEQVQYNLKGQKELGLVIGHRGETLDAIQYLTSIFINKELDDYFRVLVDAEGYRDRRRQTLERLADRLADKAERKQRKVVLEPMPPHERRIIHIKIKEKNNVKSYSEGQEPYRKVMIEPLDK</sequence>
<evidence type="ECO:0000256" key="2">
    <source>
        <dbReference type="ARBA" id="ARBA00022884"/>
    </source>
</evidence>
<name>A0AAW4WYN5_9FIRM</name>
<dbReference type="Proteomes" id="UP001199296">
    <property type="component" value="Unassembled WGS sequence"/>
</dbReference>
<feature type="region of interest" description="Jag_N domain" evidence="6">
    <location>
        <begin position="5"/>
        <end position="55"/>
    </location>
</feature>
<comment type="function">
    <text evidence="6">A probable RNA chaperone. Forms a complex with KhpA which binds to cellular RNA and controls its expression. Plays a role in peptidoglycan (PG) homeostasis and cell length regulation.</text>
</comment>
<dbReference type="AlphaFoldDB" id="A0AAW4WYN5"/>
<dbReference type="Pfam" id="PF01424">
    <property type="entry name" value="R3H"/>
    <property type="match status" value="1"/>
</dbReference>
<dbReference type="GO" id="GO:0005737">
    <property type="term" value="C:cytoplasm"/>
    <property type="evidence" value="ECO:0007669"/>
    <property type="project" value="UniProtKB-SubCell"/>
</dbReference>
<dbReference type="InterPro" id="IPR038247">
    <property type="entry name" value="Jag_N_dom_sf"/>
</dbReference>
<dbReference type="Gene3D" id="3.30.300.20">
    <property type="match status" value="1"/>
</dbReference>
<dbReference type="NCBIfam" id="NF041568">
    <property type="entry name" value="Jag_EloR"/>
    <property type="match status" value="1"/>
</dbReference>
<dbReference type="InterPro" id="IPR036867">
    <property type="entry name" value="R3H_dom_sf"/>
</dbReference>
<keyword evidence="2 6" id="KW-0694">RNA-binding</keyword>
<dbReference type="Gene3D" id="3.30.30.80">
    <property type="entry name" value="probable RNA-binding protein from clostridium symbiosum atcc 14940"/>
    <property type="match status" value="1"/>
</dbReference>
<gene>
    <name evidence="6" type="primary">khpB</name>
    <name evidence="6" type="synonym">eloR</name>
    <name evidence="8" type="ORF">LJ207_05195</name>
</gene>
<proteinExistence type="inferred from homology"/>
<dbReference type="GO" id="GO:0071555">
    <property type="term" value="P:cell wall organization"/>
    <property type="evidence" value="ECO:0007669"/>
    <property type="project" value="UniProtKB-KW"/>
</dbReference>
<evidence type="ECO:0000313" key="8">
    <source>
        <dbReference type="EMBL" id="MCC3144722.1"/>
    </source>
</evidence>
<evidence type="ECO:0000256" key="5">
    <source>
        <dbReference type="ARBA" id="ARBA00023316"/>
    </source>
</evidence>
<evidence type="ECO:0000256" key="1">
    <source>
        <dbReference type="ARBA" id="ARBA00022490"/>
    </source>
</evidence>
<dbReference type="CDD" id="cd02414">
    <property type="entry name" value="KH-II_Jag"/>
    <property type="match status" value="1"/>
</dbReference>
<feature type="domain" description="R3H" evidence="7">
    <location>
        <begin position="144"/>
        <end position="210"/>
    </location>
</feature>
<dbReference type="GO" id="GO:0009252">
    <property type="term" value="P:peptidoglycan biosynthetic process"/>
    <property type="evidence" value="ECO:0007669"/>
    <property type="project" value="UniProtKB-UniRule"/>
</dbReference>
<dbReference type="PANTHER" id="PTHR35800">
    <property type="entry name" value="PROTEIN JAG"/>
    <property type="match status" value="1"/>
</dbReference>
<keyword evidence="1 6" id="KW-0963">Cytoplasm</keyword>
<dbReference type="GO" id="GO:0003723">
    <property type="term" value="F:RNA binding"/>
    <property type="evidence" value="ECO:0007669"/>
    <property type="project" value="UniProtKB-UniRule"/>
</dbReference>
<dbReference type="InterPro" id="IPR001374">
    <property type="entry name" value="R3H_dom"/>
</dbReference>
<keyword evidence="3 6" id="KW-0133">Cell shape</keyword>
<comment type="subcellular location">
    <subcellularLocation>
        <location evidence="6">Cytoplasm</location>
    </subcellularLocation>
</comment>
<dbReference type="InterPro" id="IPR038008">
    <property type="entry name" value="Jag_KH"/>
</dbReference>
<evidence type="ECO:0000256" key="3">
    <source>
        <dbReference type="ARBA" id="ARBA00022960"/>
    </source>
</evidence>
<dbReference type="SUPFAM" id="SSF82708">
    <property type="entry name" value="R3H domain"/>
    <property type="match status" value="1"/>
</dbReference>
<dbReference type="Pfam" id="PF13083">
    <property type="entry name" value="KH_KhpA-B"/>
    <property type="match status" value="1"/>
</dbReference>
<keyword evidence="9" id="KW-1185">Reference proteome</keyword>
<evidence type="ECO:0000256" key="6">
    <source>
        <dbReference type="HAMAP-Rule" id="MF_00867"/>
    </source>
</evidence>
<dbReference type="InterPro" id="IPR039247">
    <property type="entry name" value="KhpB"/>
</dbReference>
<dbReference type="GO" id="GO:0008360">
    <property type="term" value="P:regulation of cell shape"/>
    <property type="evidence" value="ECO:0007669"/>
    <property type="project" value="UniProtKB-KW"/>
</dbReference>
<organism evidence="8 9">
    <name type="scientific">Halanaerobium polyolivorans</name>
    <dbReference type="NCBI Taxonomy" id="2886943"/>
    <lineage>
        <taxon>Bacteria</taxon>
        <taxon>Bacillati</taxon>
        <taxon>Bacillota</taxon>
        <taxon>Clostridia</taxon>
        <taxon>Halanaerobiales</taxon>
        <taxon>Halanaerobiaceae</taxon>
        <taxon>Halanaerobium</taxon>
    </lineage>
</organism>
<dbReference type="InterPro" id="IPR032782">
    <property type="entry name" value="KhpB_N"/>
</dbReference>
<dbReference type="SMART" id="SM00393">
    <property type="entry name" value="R3H"/>
    <property type="match status" value="1"/>
</dbReference>
<comment type="similarity">
    <text evidence="6">Belongs to the KhpB RNA-binding protein family.</text>
</comment>
<comment type="subunit">
    <text evidence="6">Forms a complex with KhpA.</text>
</comment>
<dbReference type="PROSITE" id="PS51061">
    <property type="entry name" value="R3H"/>
    <property type="match status" value="1"/>
</dbReference>
<dbReference type="InterPro" id="IPR034079">
    <property type="entry name" value="R3H_KhpB"/>
</dbReference>
<evidence type="ECO:0000313" key="9">
    <source>
        <dbReference type="Proteomes" id="UP001199296"/>
    </source>
</evidence>
<dbReference type="CDD" id="cd02644">
    <property type="entry name" value="R3H_jag"/>
    <property type="match status" value="1"/>
</dbReference>
<dbReference type="SMART" id="SM01245">
    <property type="entry name" value="Jag_N"/>
    <property type="match status" value="1"/>
</dbReference>
<dbReference type="RefSeq" id="WP_229344761.1">
    <property type="nucleotide sequence ID" value="NZ_JAJFAT010000005.1"/>
</dbReference>
<protein>
    <recommendedName>
        <fullName evidence="6">RNA-binding protein KhpB</fullName>
    </recommendedName>
    <alternativeName>
        <fullName evidence="6">RNA-binding protein EloR</fullName>
    </alternativeName>
</protein>
<dbReference type="HAMAP" id="MF_00867">
    <property type="entry name" value="KhpB"/>
    <property type="match status" value="1"/>
</dbReference>
<accession>A0AAW4WYN5</accession>
<reference evidence="8 9" key="1">
    <citation type="submission" date="2021-10" db="EMBL/GenBank/DDBJ databases">
        <authorList>
            <person name="Grouzdev D.S."/>
            <person name="Pantiukh K.S."/>
            <person name="Krutkina M.S."/>
        </authorList>
    </citation>
    <scope>NUCLEOTIDE SEQUENCE [LARGE SCALE GENOMIC DNA]</scope>
    <source>
        <strain evidence="8 9">Z-7514</strain>
    </source>
</reference>
<dbReference type="Pfam" id="PF14804">
    <property type="entry name" value="Jag_N"/>
    <property type="match status" value="1"/>
</dbReference>
<dbReference type="Gene3D" id="3.30.1370.50">
    <property type="entry name" value="R3H-like domain"/>
    <property type="match status" value="1"/>
</dbReference>
<evidence type="ECO:0000256" key="4">
    <source>
        <dbReference type="ARBA" id="ARBA00023186"/>
    </source>
</evidence>